<evidence type="ECO:0000313" key="2">
    <source>
        <dbReference type="EMBL" id="JAT83861.1"/>
    </source>
</evidence>
<protein>
    <recommendedName>
        <fullName evidence="3">Sorting nexin/Vps5-like C-terminal domain-containing protein</fullName>
    </recommendedName>
</protein>
<accession>A0A1E1WAG8</accession>
<dbReference type="AlphaFoldDB" id="A0A1E1WAG8"/>
<feature type="region of interest" description="Disordered" evidence="1">
    <location>
        <begin position="196"/>
        <end position="237"/>
    </location>
</feature>
<feature type="non-terminal residue" evidence="2">
    <location>
        <position position="1"/>
    </location>
</feature>
<evidence type="ECO:0008006" key="3">
    <source>
        <dbReference type="Google" id="ProtNLM"/>
    </source>
</evidence>
<sequence>RARAVLPALALYANAQQAKIRQRDAMHAAHVSGSGAADVHNRLSQASEALRSDLADWRGKTRRDLTDILRDMAAHHTAMHTQILMGWEHALRLSTEANVDDLFKTVSKTAVQNLSPSKCRADTTPTETDKDFDDLDNYSDSDLQELRLEDSERKQENVILDTNSVTRNDNVINENTSLDKTASSEEKEMEDIIELTSDGDIFERSDSKENGFSTSKESKVETISDPLQDFAEVDLSS</sequence>
<dbReference type="OrthoDB" id="205639at2759"/>
<evidence type="ECO:0000256" key="1">
    <source>
        <dbReference type="SAM" id="MobiDB-lite"/>
    </source>
</evidence>
<dbReference type="EMBL" id="GDQN01007193">
    <property type="protein sequence ID" value="JAT83861.1"/>
    <property type="molecule type" value="Transcribed_RNA"/>
</dbReference>
<name>A0A1E1WAG8_PECGO</name>
<gene>
    <name evidence="2" type="ORF">g.19606</name>
</gene>
<organism evidence="2">
    <name type="scientific">Pectinophora gossypiella</name>
    <name type="common">Cotton pink bollworm</name>
    <name type="synonym">Depressaria gossypiella</name>
    <dbReference type="NCBI Taxonomy" id="13191"/>
    <lineage>
        <taxon>Eukaryota</taxon>
        <taxon>Metazoa</taxon>
        <taxon>Ecdysozoa</taxon>
        <taxon>Arthropoda</taxon>
        <taxon>Hexapoda</taxon>
        <taxon>Insecta</taxon>
        <taxon>Pterygota</taxon>
        <taxon>Neoptera</taxon>
        <taxon>Endopterygota</taxon>
        <taxon>Lepidoptera</taxon>
        <taxon>Glossata</taxon>
        <taxon>Ditrysia</taxon>
        <taxon>Gelechioidea</taxon>
        <taxon>Gelechiidae</taxon>
        <taxon>Apatetrinae</taxon>
        <taxon>Pectinophora</taxon>
    </lineage>
</organism>
<feature type="region of interest" description="Disordered" evidence="1">
    <location>
        <begin position="113"/>
        <end position="138"/>
    </location>
</feature>
<proteinExistence type="predicted"/>
<reference evidence="2" key="1">
    <citation type="submission" date="2015-09" db="EMBL/GenBank/DDBJ databases">
        <title>De novo assembly of Pectinophora gossypiella (Pink Bollworm) gut transcriptome.</title>
        <authorList>
            <person name="Tassone E.E."/>
        </authorList>
    </citation>
    <scope>NUCLEOTIDE SEQUENCE</scope>
</reference>